<dbReference type="EMBL" id="NWSV01000054">
    <property type="protein sequence ID" value="PDT00069.1"/>
    <property type="molecule type" value="Genomic_DNA"/>
</dbReference>
<evidence type="ECO:0000256" key="3">
    <source>
        <dbReference type="ARBA" id="ARBA00023026"/>
    </source>
</evidence>
<feature type="non-terminal residue" evidence="7">
    <location>
        <position position="972"/>
    </location>
</feature>
<keyword evidence="3" id="KW-0843">Virulence</keyword>
<feature type="region of interest" description="Disordered" evidence="4">
    <location>
        <begin position="57"/>
        <end position="76"/>
    </location>
</feature>
<evidence type="ECO:0000259" key="6">
    <source>
        <dbReference type="Pfam" id="PF12256"/>
    </source>
</evidence>
<dbReference type="SUPFAM" id="SSF69318">
    <property type="entry name" value="Integrin alpha N-terminal domain"/>
    <property type="match status" value="1"/>
</dbReference>
<protein>
    <recommendedName>
        <fullName evidence="6">Insecticide toxin TcdB middle/N-terminal domain-containing protein</fullName>
    </recommendedName>
</protein>
<name>A0A2A6J1K7_9HYPH</name>
<gene>
    <name evidence="7" type="ORF">CO666_32730</name>
</gene>
<dbReference type="Proteomes" id="UP000220768">
    <property type="component" value="Unassembled WGS sequence"/>
</dbReference>
<comment type="subcellular location">
    <subcellularLocation>
        <location evidence="1">Secreted</location>
    </subcellularLocation>
</comment>
<dbReference type="RefSeq" id="WP_143540417.1">
    <property type="nucleotide sequence ID" value="NZ_NWSV01000054.1"/>
</dbReference>
<evidence type="ECO:0000256" key="2">
    <source>
        <dbReference type="ARBA" id="ARBA00022525"/>
    </source>
</evidence>
<evidence type="ECO:0000256" key="4">
    <source>
        <dbReference type="SAM" id="MobiDB-lite"/>
    </source>
</evidence>
<evidence type="ECO:0000256" key="1">
    <source>
        <dbReference type="ARBA" id="ARBA00004613"/>
    </source>
</evidence>
<proteinExistence type="predicted"/>
<dbReference type="InterPro" id="IPR003284">
    <property type="entry name" value="Sal_SpvB"/>
</dbReference>
<accession>A0A2A6J1K7</accession>
<dbReference type="GO" id="GO:0005737">
    <property type="term" value="C:cytoplasm"/>
    <property type="evidence" value="ECO:0007669"/>
    <property type="project" value="InterPro"/>
</dbReference>
<dbReference type="InterPro" id="IPR028994">
    <property type="entry name" value="Integrin_alpha_N"/>
</dbReference>
<dbReference type="Pfam" id="PF12256">
    <property type="entry name" value="TcdB_toxin_midN"/>
    <property type="match status" value="1"/>
</dbReference>
<dbReference type="GO" id="GO:0005576">
    <property type="term" value="C:extracellular region"/>
    <property type="evidence" value="ECO:0007669"/>
    <property type="project" value="UniProtKB-SubCell"/>
</dbReference>
<organism evidence="7 8">
    <name type="scientific">Rhizobium chutanense</name>
    <dbReference type="NCBI Taxonomy" id="2035448"/>
    <lineage>
        <taxon>Bacteria</taxon>
        <taxon>Pseudomonadati</taxon>
        <taxon>Pseudomonadota</taxon>
        <taxon>Alphaproteobacteria</taxon>
        <taxon>Hyphomicrobiales</taxon>
        <taxon>Rhizobiaceae</taxon>
        <taxon>Rhizobium/Agrobacterium group</taxon>
        <taxon>Rhizobium</taxon>
    </lineage>
</organism>
<keyword evidence="8" id="KW-1185">Reference proteome</keyword>
<dbReference type="InterPro" id="IPR022045">
    <property type="entry name" value="TcdB_toxin_mid/N"/>
</dbReference>
<reference evidence="7 8" key="1">
    <citation type="submission" date="2017-09" db="EMBL/GenBank/DDBJ databases">
        <title>Comparative genomics of rhizobia isolated from Phaseolus vulgaris in China.</title>
        <authorList>
            <person name="Tong W."/>
        </authorList>
    </citation>
    <scope>NUCLEOTIDE SEQUENCE [LARGE SCALE GENOMIC DNA]</scope>
    <source>
        <strain evidence="7 8">C5</strain>
    </source>
</reference>
<dbReference type="Pfam" id="PF03534">
    <property type="entry name" value="SpvB"/>
    <property type="match status" value="1"/>
</dbReference>
<feature type="signal peptide" evidence="5">
    <location>
        <begin position="1"/>
        <end position="28"/>
    </location>
</feature>
<keyword evidence="2" id="KW-0964">Secreted</keyword>
<sequence length="972" mass="101745">MRQLRSGVAASAAAVLFALFVASGISSAVVGTAVAADTGKATGTGLGNGSTGFGGTAADASAPAAPAAASSQPDKTVDRTALGKVGSAPADGAATAINPTTSKVSTEATGEIIGADGAADDSRQANSLSATAIAAVASIPAETAVSAPEKASLPEIAGSGSFTQSIAIDLPDFHGIEPKLALGYDSARKSRIGGSYQGWLGYGWALNGLEVIERGSIGQGIPAFDGSDFYLLNGETLIPCSPSTSVSCATGGTHATEIESYRRIKYDSAAGIWTITNRDGTVSTFRSVAAVAGTNPSAGSVDGNLQLLGRFLLTSVTDTNGNAVNYGYTCPDLPVCYVASISYGSTLVRFNYETRPDYIITGNGHNLSYTRRRLKSIAVQSAGQNLSAYLMTYDQAQLSNTSRLTRVERYGKDVVLDSTGTPTAGTHKVIRKMAYDNFNLSYGSLGSQFPKTAYDQDSYFYNKQVVDLNADGYDEIFGMRLTHTYDSTIKKYKPYFYWDATSFASTGSVSGTSSVQIFSQTTDALPTLAVSYTGRFDAGKVTKDTAYALDYTTTTDHSGSPVTTKSRSIGVIITSGLSISKSGGTVNFTSAIDKTYGKTKSLMALDPEGDGIDSVVSAKGFPADLRGNGRQSVADPSSSVYGDINGDGATDLVRIRADGVKYYVTISISSGSGFVQIASDLPIPGAPMLRDMDNDGKMELVSSAVKNTTTPFRDMRAYSVWSNASGVSLQPYGTTFRGSGLSGDFNGDGLPDFVSSETATIISNAGSGNPNLMRSVALETGGTIAIDYTPSTRYSHSYLPFVMHPVTRVTVNDGRGNSAATSYSYSGGLYNTTARKFLGYHTITATRPLASGETSSPVVVTTYRQDLASYGLPDTTTIRNSANTASKTISETYTVNTTSKPYSFKNTATVTKLTEGGTTAYLRTDRSFDAYGNVTELKDRGRTVDAVGTENVNTTGDEKTTTVTYAPNTSAY</sequence>
<evidence type="ECO:0000313" key="7">
    <source>
        <dbReference type="EMBL" id="PDT00069.1"/>
    </source>
</evidence>
<keyword evidence="5" id="KW-0732">Signal</keyword>
<feature type="chain" id="PRO_5012450370" description="Insecticide toxin TcdB middle/N-terminal domain-containing protein" evidence="5">
    <location>
        <begin position="29"/>
        <end position="972"/>
    </location>
</feature>
<feature type="domain" description="Insecticide toxin TcdB middle/N-terminal" evidence="6">
    <location>
        <begin position="744"/>
        <end position="865"/>
    </location>
</feature>
<feature type="compositionally biased region" description="Low complexity" evidence="4">
    <location>
        <begin position="57"/>
        <end position="74"/>
    </location>
</feature>
<evidence type="ECO:0000256" key="5">
    <source>
        <dbReference type="SAM" id="SignalP"/>
    </source>
</evidence>
<comment type="caution">
    <text evidence="7">The sequence shown here is derived from an EMBL/GenBank/DDBJ whole genome shotgun (WGS) entry which is preliminary data.</text>
</comment>
<dbReference type="AlphaFoldDB" id="A0A2A6J1K7"/>
<evidence type="ECO:0000313" key="8">
    <source>
        <dbReference type="Proteomes" id="UP000220768"/>
    </source>
</evidence>